<dbReference type="InterPro" id="IPR017853">
    <property type="entry name" value="GH"/>
</dbReference>
<sequence>MKLTVFSVISALFIATAVQASALPAQDIAALDRRWQWENGNEILQEVSNRIDSVFNPDNEQTQSSGANRAASRNAAVSTYSRSASMTRSASSTSSTPTLEPLSSLSSSSSSSSSAPASLSSSSSPGLSGVPDIMHGVHQRSSFNNMPKFGLSWANKNSFDINNFINRNVGWYYSWDATPGWKNATTDITFCPMLWGAKNAQDFNRRVTQDPNGKYNQGKCVLGINEPNQRGQADMSPLEACSLMAQYVVPLKMHGFHIVSPATTSAPSGTDWMDEFRTTCPGVWSAIDSVALHFYDTSTTKFKKYVNDWHDRYGKPIWVTEYACQNFNGGAQCSTQKTVDFHLEMGNWFEQQDFVQAYAPFGVMREMQGVSAPNRLIQNDQPNLLFNALTS</sequence>
<keyword evidence="2" id="KW-0732">Signal</keyword>
<gene>
    <name evidence="4" type="ORF">MVES_002627</name>
</gene>
<feature type="signal peptide" evidence="2">
    <location>
        <begin position="1"/>
        <end position="20"/>
    </location>
</feature>
<dbReference type="EMBL" id="KZ454991">
    <property type="protein sequence ID" value="PKI83684.1"/>
    <property type="molecule type" value="Genomic_DNA"/>
</dbReference>
<keyword evidence="5" id="KW-1185">Reference proteome</keyword>
<evidence type="ECO:0000259" key="3">
    <source>
        <dbReference type="Pfam" id="PF11790"/>
    </source>
</evidence>
<dbReference type="SUPFAM" id="SSF51445">
    <property type="entry name" value="(Trans)glycosidases"/>
    <property type="match status" value="1"/>
</dbReference>
<dbReference type="STRING" id="2020962.A0A2N1JAV8"/>
<dbReference type="PANTHER" id="PTHR34154:SF3">
    <property type="entry name" value="ALKALI-SENSITIVE LINKAGE PROTEIN 1"/>
    <property type="match status" value="1"/>
</dbReference>
<organism evidence="4 5">
    <name type="scientific">Malassezia vespertilionis</name>
    <dbReference type="NCBI Taxonomy" id="2020962"/>
    <lineage>
        <taxon>Eukaryota</taxon>
        <taxon>Fungi</taxon>
        <taxon>Dikarya</taxon>
        <taxon>Basidiomycota</taxon>
        <taxon>Ustilaginomycotina</taxon>
        <taxon>Malasseziomycetes</taxon>
        <taxon>Malasseziales</taxon>
        <taxon>Malasseziaceae</taxon>
        <taxon>Malassezia</taxon>
    </lineage>
</organism>
<dbReference type="Proteomes" id="UP000232875">
    <property type="component" value="Unassembled WGS sequence"/>
</dbReference>
<proteinExistence type="predicted"/>
<evidence type="ECO:0000256" key="2">
    <source>
        <dbReference type="SAM" id="SignalP"/>
    </source>
</evidence>
<dbReference type="Pfam" id="PF11790">
    <property type="entry name" value="Glyco_hydro_cc"/>
    <property type="match status" value="1"/>
</dbReference>
<protein>
    <recommendedName>
        <fullName evidence="3">Asl1-like glycosyl hydrolase catalytic domain-containing protein</fullName>
    </recommendedName>
</protein>
<evidence type="ECO:0000313" key="4">
    <source>
        <dbReference type="EMBL" id="PKI83684.1"/>
    </source>
</evidence>
<evidence type="ECO:0000313" key="5">
    <source>
        <dbReference type="Proteomes" id="UP000232875"/>
    </source>
</evidence>
<feature type="region of interest" description="Disordered" evidence="1">
    <location>
        <begin position="54"/>
        <end position="133"/>
    </location>
</feature>
<feature type="compositionally biased region" description="Polar residues" evidence="1">
    <location>
        <begin position="54"/>
        <end position="63"/>
    </location>
</feature>
<dbReference type="AlphaFoldDB" id="A0A2N1JAV8"/>
<dbReference type="GO" id="GO:0009277">
    <property type="term" value="C:fungal-type cell wall"/>
    <property type="evidence" value="ECO:0007669"/>
    <property type="project" value="TreeGrafter"/>
</dbReference>
<dbReference type="Gene3D" id="3.20.20.80">
    <property type="entry name" value="Glycosidases"/>
    <property type="match status" value="1"/>
</dbReference>
<dbReference type="OrthoDB" id="5959761at2759"/>
<feature type="domain" description="Asl1-like glycosyl hydrolase catalytic" evidence="3">
    <location>
        <begin position="150"/>
        <end position="382"/>
    </location>
</feature>
<feature type="compositionally biased region" description="Low complexity" evidence="1">
    <location>
        <begin position="64"/>
        <end position="128"/>
    </location>
</feature>
<feature type="chain" id="PRO_5014929726" description="Asl1-like glycosyl hydrolase catalytic domain-containing protein" evidence="2">
    <location>
        <begin position="21"/>
        <end position="391"/>
    </location>
</feature>
<accession>A0A2N1JAV8</accession>
<dbReference type="InterPro" id="IPR024655">
    <property type="entry name" value="Asl1_glyco_hydro_catalytic"/>
</dbReference>
<reference evidence="4 5" key="1">
    <citation type="submission" date="2017-10" db="EMBL/GenBank/DDBJ databases">
        <title>A novel species of cold-tolerant Malassezia isolated from bats.</title>
        <authorList>
            <person name="Lorch J.M."/>
            <person name="Palmer J.M."/>
            <person name="Vanderwolf K.J."/>
            <person name="Schmidt K.Z."/>
            <person name="Verant M.L."/>
            <person name="Weller T.J."/>
            <person name="Blehert D.S."/>
        </authorList>
    </citation>
    <scope>NUCLEOTIDE SEQUENCE [LARGE SCALE GENOMIC DNA]</scope>
    <source>
        <strain evidence="4 5">NWHC:44797-103</strain>
    </source>
</reference>
<dbReference type="PANTHER" id="PTHR34154">
    <property type="entry name" value="ALKALI-SENSITIVE LINKAGE PROTEIN 1"/>
    <property type="match status" value="1"/>
</dbReference>
<dbReference type="GO" id="GO:0071966">
    <property type="term" value="P:fungal-type cell wall polysaccharide metabolic process"/>
    <property type="evidence" value="ECO:0007669"/>
    <property type="project" value="TreeGrafter"/>
</dbReference>
<dbReference type="InterPro" id="IPR053183">
    <property type="entry name" value="ASL1"/>
</dbReference>
<evidence type="ECO:0000256" key="1">
    <source>
        <dbReference type="SAM" id="MobiDB-lite"/>
    </source>
</evidence>
<name>A0A2N1JAV8_9BASI</name>